<feature type="compositionally biased region" description="Basic and acidic residues" evidence="2">
    <location>
        <begin position="1292"/>
        <end position="1309"/>
    </location>
</feature>
<evidence type="ECO:0000256" key="2">
    <source>
        <dbReference type="SAM" id="MobiDB-lite"/>
    </source>
</evidence>
<dbReference type="InterPro" id="IPR036770">
    <property type="entry name" value="Ankyrin_rpt-contain_sf"/>
</dbReference>
<feature type="region of interest" description="Disordered" evidence="2">
    <location>
        <begin position="150"/>
        <end position="172"/>
    </location>
</feature>
<dbReference type="PANTHER" id="PTHR23060">
    <property type="entry name" value="TESTIS EXPRESSED GENE 14"/>
    <property type="match status" value="1"/>
</dbReference>
<dbReference type="GO" id="GO:0008608">
    <property type="term" value="P:attachment of spindle microtubules to kinetochore"/>
    <property type="evidence" value="ECO:0007669"/>
    <property type="project" value="InterPro"/>
</dbReference>
<feature type="domain" description="Protein kinase" evidence="3">
    <location>
        <begin position="224"/>
        <end position="505"/>
    </location>
</feature>
<keyword evidence="1" id="KW-0040">ANK repeat</keyword>
<feature type="compositionally biased region" description="Low complexity" evidence="2">
    <location>
        <begin position="725"/>
        <end position="734"/>
    </location>
</feature>
<feature type="region of interest" description="Disordered" evidence="2">
    <location>
        <begin position="1262"/>
        <end position="1309"/>
    </location>
</feature>
<evidence type="ECO:0000259" key="3">
    <source>
        <dbReference type="PROSITE" id="PS50011"/>
    </source>
</evidence>
<feature type="repeat" description="ANK" evidence="1">
    <location>
        <begin position="52"/>
        <end position="84"/>
    </location>
</feature>
<feature type="compositionally biased region" description="Low complexity" evidence="2">
    <location>
        <begin position="970"/>
        <end position="989"/>
    </location>
</feature>
<dbReference type="GeneTree" id="ENSGT00390000015123"/>
<dbReference type="InterPro" id="IPR002110">
    <property type="entry name" value="Ankyrin_rpt"/>
</dbReference>
<evidence type="ECO:0000313" key="5">
    <source>
        <dbReference type="Proteomes" id="UP000314982"/>
    </source>
</evidence>
<feature type="region of interest" description="Disordered" evidence="2">
    <location>
        <begin position="1026"/>
        <end position="1113"/>
    </location>
</feature>
<dbReference type="InterPro" id="IPR001245">
    <property type="entry name" value="Ser-Thr/Tyr_kinase_cat_dom"/>
</dbReference>
<dbReference type="Gene3D" id="1.10.510.10">
    <property type="entry name" value="Transferase(Phosphotransferase) domain 1"/>
    <property type="match status" value="1"/>
</dbReference>
<feature type="region of interest" description="Disordered" evidence="2">
    <location>
        <begin position="1322"/>
        <end position="1448"/>
    </location>
</feature>
<feature type="compositionally biased region" description="Polar residues" evidence="2">
    <location>
        <begin position="1224"/>
        <end position="1244"/>
    </location>
</feature>
<feature type="compositionally biased region" description="Basic and acidic residues" evidence="2">
    <location>
        <begin position="648"/>
        <end position="657"/>
    </location>
</feature>
<dbReference type="Ensembl" id="ENSHHUT00000093381.1">
    <property type="protein sequence ID" value="ENSHHUP00000090575.1"/>
    <property type="gene ID" value="ENSHHUG00000052288.1"/>
</dbReference>
<dbReference type="Pfam" id="PF12796">
    <property type="entry name" value="Ank_2"/>
    <property type="match status" value="1"/>
</dbReference>
<dbReference type="Proteomes" id="UP000314982">
    <property type="component" value="Unassembled WGS sequence"/>
</dbReference>
<feature type="compositionally biased region" description="Polar residues" evidence="2">
    <location>
        <begin position="1262"/>
        <end position="1291"/>
    </location>
</feature>
<dbReference type="GO" id="GO:0004672">
    <property type="term" value="F:protein kinase activity"/>
    <property type="evidence" value="ECO:0007669"/>
    <property type="project" value="InterPro"/>
</dbReference>
<dbReference type="SMART" id="SM00248">
    <property type="entry name" value="ANK"/>
    <property type="match status" value="3"/>
</dbReference>
<protein>
    <recommendedName>
        <fullName evidence="3">Protein kinase domain-containing protein</fullName>
    </recommendedName>
</protein>
<keyword evidence="5" id="KW-1185">Reference proteome</keyword>
<dbReference type="InterPro" id="IPR000719">
    <property type="entry name" value="Prot_kinase_dom"/>
</dbReference>
<feature type="compositionally biased region" description="Polar residues" evidence="2">
    <location>
        <begin position="1207"/>
        <end position="1217"/>
    </location>
</feature>
<dbReference type="GO" id="GO:0051306">
    <property type="term" value="P:mitotic sister chromatid separation"/>
    <property type="evidence" value="ECO:0007669"/>
    <property type="project" value="InterPro"/>
</dbReference>
<evidence type="ECO:0000256" key="1">
    <source>
        <dbReference type="PROSITE-ProRule" id="PRU00023"/>
    </source>
</evidence>
<accession>A0A4W5RW87</accession>
<reference evidence="4" key="3">
    <citation type="submission" date="2025-09" db="UniProtKB">
        <authorList>
            <consortium name="Ensembl"/>
        </authorList>
    </citation>
    <scope>IDENTIFICATION</scope>
</reference>
<dbReference type="InterPro" id="IPR011009">
    <property type="entry name" value="Kinase-like_dom_sf"/>
</dbReference>
<feature type="compositionally biased region" description="Basic and acidic residues" evidence="2">
    <location>
        <begin position="1322"/>
        <end position="1331"/>
    </location>
</feature>
<name>A0A4W5RW87_9TELE</name>
<dbReference type="Pfam" id="PF07714">
    <property type="entry name" value="PK_Tyr_Ser-Thr"/>
    <property type="match status" value="1"/>
</dbReference>
<reference evidence="4" key="2">
    <citation type="submission" date="2025-08" db="UniProtKB">
        <authorList>
            <consortium name="Ensembl"/>
        </authorList>
    </citation>
    <scope>IDENTIFICATION</scope>
</reference>
<dbReference type="GO" id="GO:0000776">
    <property type="term" value="C:kinetochore"/>
    <property type="evidence" value="ECO:0007669"/>
    <property type="project" value="TreeGrafter"/>
</dbReference>
<dbReference type="SUPFAM" id="SSF48403">
    <property type="entry name" value="Ankyrin repeat"/>
    <property type="match status" value="1"/>
</dbReference>
<dbReference type="GO" id="GO:0007094">
    <property type="term" value="P:mitotic spindle assembly checkpoint signaling"/>
    <property type="evidence" value="ECO:0007669"/>
    <property type="project" value="InterPro"/>
</dbReference>
<dbReference type="GO" id="GO:0007140">
    <property type="term" value="P:male meiotic nuclear division"/>
    <property type="evidence" value="ECO:0007669"/>
    <property type="project" value="InterPro"/>
</dbReference>
<reference evidence="5" key="1">
    <citation type="submission" date="2018-06" db="EMBL/GenBank/DDBJ databases">
        <title>Genome assembly of Danube salmon.</title>
        <authorList>
            <person name="Macqueen D.J."/>
            <person name="Gundappa M.K."/>
        </authorList>
    </citation>
    <scope>NUCLEOTIDE SEQUENCE [LARGE SCALE GENOMIC DNA]</scope>
</reference>
<dbReference type="GO" id="GO:0045171">
    <property type="term" value="C:intercellular bridge"/>
    <property type="evidence" value="ECO:0007669"/>
    <property type="project" value="TreeGrafter"/>
</dbReference>
<feature type="region of interest" description="Disordered" evidence="2">
    <location>
        <begin position="581"/>
        <end position="600"/>
    </location>
</feature>
<proteinExistence type="predicted"/>
<dbReference type="PROSITE" id="PS50011">
    <property type="entry name" value="PROTEIN_KINASE_DOM"/>
    <property type="match status" value="1"/>
</dbReference>
<evidence type="ECO:0000313" key="4">
    <source>
        <dbReference type="Ensembl" id="ENSHHUP00000090575.1"/>
    </source>
</evidence>
<feature type="compositionally biased region" description="Acidic residues" evidence="2">
    <location>
        <begin position="631"/>
        <end position="647"/>
    </location>
</feature>
<feature type="region of interest" description="Disordered" evidence="2">
    <location>
        <begin position="700"/>
        <end position="734"/>
    </location>
</feature>
<dbReference type="GO" id="GO:0043063">
    <property type="term" value="P:intercellular bridge organization"/>
    <property type="evidence" value="ECO:0007669"/>
    <property type="project" value="InterPro"/>
</dbReference>
<feature type="region of interest" description="Disordered" evidence="2">
    <location>
        <begin position="547"/>
        <end position="567"/>
    </location>
</feature>
<dbReference type="SUPFAM" id="SSF56112">
    <property type="entry name" value="Protein kinase-like (PK-like)"/>
    <property type="match status" value="1"/>
</dbReference>
<dbReference type="PROSITE" id="PS50088">
    <property type="entry name" value="ANK_REPEAT"/>
    <property type="match status" value="1"/>
</dbReference>
<sequence>MAALPVPCPVRLGIVKNGGLPAQLHRYTMEKNLHKMEKLLKKGVDVDCVNHLGQTPLFCASLLGLASVTELLLQFGADPNHRCEDRSTPVHAAVFACNPWLLSGLLDAGGDLRLHDHKGRSPQDWAEAGAQEHSARMLKFLKSCVTHMHSLSQSPQPRELRRTPASTSSKTLLRSPSLLELLKSGGSDLHLNRKITKSSACDTVQCFGFGKLCINKPGHALSLLASLPVIGDSELGQADDEPLLSFTCGSFITMTNYSWKGCRVTVKELQSLSSPQGGSQEAYLDLMLIELEYCNQLFHPYLLQLMAVSMSSDLLRVRLVFERIHVGSLHNLLHQRRAEFPVLRAETMLLVVLQVCEALLYLHSRALVLRALSSHSILLPHPGVAKLSGLGFMVPSDNSHRRPSAHLPLPPGLYNWAAPEVIRRRPCTGKADLYSLCALIQELYTDAVPWGPVDPCWIRQTVESGQALATDSSVPQPYYALVRVGLQPRPEDRTHSLQDLRYTLRQDIKELSQVGGRRRSGLYTDVGGRLRPAGWIPESVPVREPADLRPTAYTDPHEGSLGSSVDREIQDQLNELDKLLDRENETEGGEGGMTTDSDHPIFHGDISFRDILPLDDWRLCSVVPTEPYNTQEEDSDSSTVTEEEEEERTIMKERAVQPERPVSGKLSEHISSIVLNLKVSQVLLQQSECSLAAVEMGRCRQQQERGKVDEVDGGAEGKDAQTPHVSSASTSLSSTLSGSVCSYMSRAVGPPSQYRLLPHGVHPSAKRLEAQLLKEGESRLLSAEELAAWQREYPAEEYPNLECTTLECPSEEYPTLECTTSEGTGSEGEEMSHYSSAPEDSFVNIRPRRQQQAGRDRGSRGTVRGGQQAETKQQSVDRQELTDRLCLSSEGTESLEDSPRQPELSAKAKWTSEVSELVARMTRGRLGVAVGPPASSDSEEMEDRQGQGLERAVEPPRQDPLGRSDNGYRSSPAPASQPQKAAAEALESSPELEQIFKSFAGVQSESEEDADFHTVNRTFNMTCGVWEDTGQREEEGTSESDYTQSPVEPSSMFYTPNPEQRNNSSRDSQSPVSSEEDLDVTVEVCRAAASRTTPEEQTLETKHRKCRPVQESDEIDINPTVSQHAPFPMARSCVCLYSGLPDLADVSSITCSPAQHNEWLGQASLHPSPMKRWPPPCYSTPRSPATAPNDRAMGVTGEPIPPLPSLLDTSTWGSTRSLPPHAESFTTASLGASSTTDLSRQTSPLMRDSSLEETGMAVGVSEFTTASSGERPTTGTSQEGVGSTYTIPTTSQEREVVEERESLEEKNMEYLEGERGMLLAADRKQELEGSDHGSCADVDVDLMDEDTLDASSSVLEGEDELVSDEEELPGEEETDHEDEEVINDQVLTGEEGSVASTEQAETSGAHHGSTHSEDYLSGCGPDTEGAAAPVQQSQAKGLSGGPDSLEETDRAHSTLDEVLQGMLVERAAGHRVLKSPGLVAHPKQPLGVCELQEEGELSEDAGCPGGDRAKVAERKGVDTNEWTEPAPVAEKLEMASHETWSQPHRVIVLEQTPIKSQSDPNQVRLRKNM</sequence>
<organism evidence="4 5">
    <name type="scientific">Hucho hucho</name>
    <name type="common">huchen</name>
    <dbReference type="NCBI Taxonomy" id="62062"/>
    <lineage>
        <taxon>Eukaryota</taxon>
        <taxon>Metazoa</taxon>
        <taxon>Chordata</taxon>
        <taxon>Craniata</taxon>
        <taxon>Vertebrata</taxon>
        <taxon>Euteleostomi</taxon>
        <taxon>Actinopterygii</taxon>
        <taxon>Neopterygii</taxon>
        <taxon>Teleostei</taxon>
        <taxon>Protacanthopterygii</taxon>
        <taxon>Salmoniformes</taxon>
        <taxon>Salmonidae</taxon>
        <taxon>Salmoninae</taxon>
        <taxon>Hucho</taxon>
    </lineage>
</organism>
<feature type="region of interest" description="Disordered" evidence="2">
    <location>
        <begin position="627"/>
        <end position="663"/>
    </location>
</feature>
<feature type="region of interest" description="Disordered" evidence="2">
    <location>
        <begin position="813"/>
        <end position="989"/>
    </location>
</feature>
<feature type="compositionally biased region" description="Polar residues" evidence="2">
    <location>
        <begin position="1039"/>
        <end position="1073"/>
    </location>
</feature>
<dbReference type="Gene3D" id="1.25.40.20">
    <property type="entry name" value="Ankyrin repeat-containing domain"/>
    <property type="match status" value="1"/>
</dbReference>
<dbReference type="InterPro" id="IPR039339">
    <property type="entry name" value="Tex14"/>
</dbReference>
<feature type="compositionally biased region" description="Basic and acidic residues" evidence="2">
    <location>
        <begin position="700"/>
        <end position="721"/>
    </location>
</feature>
<dbReference type="GO" id="GO:0030496">
    <property type="term" value="C:midbody"/>
    <property type="evidence" value="ECO:0007669"/>
    <property type="project" value="TreeGrafter"/>
</dbReference>
<dbReference type="GO" id="GO:0005524">
    <property type="term" value="F:ATP binding"/>
    <property type="evidence" value="ECO:0007669"/>
    <property type="project" value="InterPro"/>
</dbReference>
<feature type="compositionally biased region" description="Acidic residues" evidence="2">
    <location>
        <begin position="1338"/>
        <end position="1348"/>
    </location>
</feature>
<feature type="compositionally biased region" description="Basic and acidic residues" evidence="2">
    <location>
        <begin position="951"/>
        <end position="962"/>
    </location>
</feature>
<feature type="region of interest" description="Disordered" evidence="2">
    <location>
        <begin position="1179"/>
        <end position="1244"/>
    </location>
</feature>
<feature type="compositionally biased region" description="Acidic residues" evidence="2">
    <location>
        <begin position="1356"/>
        <end position="1382"/>
    </location>
</feature>
<dbReference type="PANTHER" id="PTHR23060:SF3">
    <property type="entry name" value="TESTIS EXPRESSED 14, INTERCELLULAR BRIDGE FORMING FACTOR"/>
    <property type="match status" value="1"/>
</dbReference>
<dbReference type="PROSITE" id="PS50297">
    <property type="entry name" value="ANK_REP_REGION"/>
    <property type="match status" value="1"/>
</dbReference>
<dbReference type="STRING" id="62062.ENSHHUP00000090575"/>